<feature type="binding site" evidence="20">
    <location>
        <begin position="296"/>
        <end position="298"/>
    </location>
    <ligand>
        <name>GTP</name>
        <dbReference type="ChEBI" id="CHEBI:37565"/>
    </ligand>
</feature>
<feature type="active site" description="Nucleophile; for GTP cyclohydrolase activity" evidence="20">
    <location>
        <position position="332"/>
    </location>
</feature>
<feature type="region of interest" description="DHBP synthase" evidence="20">
    <location>
        <begin position="1"/>
        <end position="201"/>
    </location>
</feature>
<comment type="pathway">
    <text evidence="5 20">Cofactor biosynthesis; riboflavin biosynthesis; 2-hydroxy-3-oxobutyl phosphate from D-ribulose 5-phosphate: step 1/1.</text>
</comment>
<evidence type="ECO:0000256" key="8">
    <source>
        <dbReference type="ARBA" id="ARBA00022619"/>
    </source>
</evidence>
<protein>
    <recommendedName>
        <fullName evidence="20">Riboflavin biosynthesis protein RibBA</fullName>
    </recommendedName>
    <domain>
        <recommendedName>
            <fullName evidence="20">3,4-dihydroxy-2-butanone 4-phosphate synthase</fullName>
            <shortName evidence="20">DHBP synthase</shortName>
            <ecNumber evidence="20">4.1.99.12</ecNumber>
        </recommendedName>
    </domain>
    <domain>
        <recommendedName>
            <fullName evidence="20">GTP cyclohydrolase-2</fullName>
            <ecNumber evidence="20">3.5.4.25</ecNumber>
        </recommendedName>
        <alternativeName>
            <fullName evidence="20">GTP cyclohydrolase II</fullName>
        </alternativeName>
    </domain>
</protein>
<dbReference type="GO" id="GO:0003935">
    <property type="term" value="F:GTP cyclohydrolase II activity"/>
    <property type="evidence" value="ECO:0007669"/>
    <property type="project" value="UniProtKB-UniRule"/>
</dbReference>
<dbReference type="Gene3D" id="3.40.50.10990">
    <property type="entry name" value="GTP cyclohydrolase II"/>
    <property type="match status" value="1"/>
</dbReference>
<feature type="binding site" evidence="20">
    <location>
        <position position="257"/>
    </location>
    <ligand>
        <name>Zn(2+)</name>
        <dbReference type="ChEBI" id="CHEBI:29105"/>
        <note>catalytic</note>
    </ligand>
</feature>
<evidence type="ECO:0000256" key="5">
    <source>
        <dbReference type="ARBA" id="ARBA00004904"/>
    </source>
</evidence>
<dbReference type="FunFam" id="3.90.870.10:FF:000001">
    <property type="entry name" value="Riboflavin biosynthesis protein RibBA"/>
    <property type="match status" value="1"/>
</dbReference>
<evidence type="ECO:0000256" key="17">
    <source>
        <dbReference type="ARBA" id="ARBA00023268"/>
    </source>
</evidence>
<comment type="catalytic activity">
    <reaction evidence="19 20">
        <text>GTP + 4 H2O = 2,5-diamino-6-hydroxy-4-(5-phosphoribosylamino)-pyrimidine + formate + 2 phosphate + 3 H(+)</text>
        <dbReference type="Rhea" id="RHEA:23704"/>
        <dbReference type="ChEBI" id="CHEBI:15377"/>
        <dbReference type="ChEBI" id="CHEBI:15378"/>
        <dbReference type="ChEBI" id="CHEBI:15740"/>
        <dbReference type="ChEBI" id="CHEBI:37565"/>
        <dbReference type="ChEBI" id="CHEBI:43474"/>
        <dbReference type="ChEBI" id="CHEBI:58614"/>
        <dbReference type="EC" id="3.5.4.25"/>
    </reaction>
</comment>
<feature type="binding site" evidence="20">
    <location>
        <position position="273"/>
    </location>
    <ligand>
        <name>GTP</name>
        <dbReference type="ChEBI" id="CHEBI:37565"/>
    </ligand>
</feature>
<dbReference type="InterPro" id="IPR017945">
    <property type="entry name" value="DHBP_synth_RibB-like_a/b_dom"/>
</dbReference>
<evidence type="ECO:0000256" key="16">
    <source>
        <dbReference type="ARBA" id="ARBA00023239"/>
    </source>
</evidence>
<dbReference type="NCBIfam" id="TIGR00506">
    <property type="entry name" value="ribB"/>
    <property type="match status" value="1"/>
</dbReference>
<feature type="active site" description="Proton acceptor; for GTP cyclohydrolase activity" evidence="20">
    <location>
        <position position="330"/>
    </location>
</feature>
<evidence type="ECO:0000256" key="6">
    <source>
        <dbReference type="ARBA" id="ARBA00005520"/>
    </source>
</evidence>
<feature type="binding site" evidence="20">
    <location>
        <position position="143"/>
    </location>
    <ligand>
        <name>Mg(2+)</name>
        <dbReference type="ChEBI" id="CHEBI:18420"/>
        <label>2</label>
    </ligand>
</feature>
<evidence type="ECO:0000256" key="18">
    <source>
        <dbReference type="ARBA" id="ARBA00043932"/>
    </source>
</evidence>
<dbReference type="Proteomes" id="UP000197019">
    <property type="component" value="Chromosome"/>
</dbReference>
<dbReference type="PANTHER" id="PTHR21327:SF18">
    <property type="entry name" value="3,4-DIHYDROXY-2-BUTANONE 4-PHOSPHATE SYNTHASE"/>
    <property type="match status" value="1"/>
</dbReference>
<feature type="site" description="Essential for DHBP synthase activity" evidence="20">
    <location>
        <position position="164"/>
    </location>
</feature>
<evidence type="ECO:0000256" key="11">
    <source>
        <dbReference type="ARBA" id="ARBA00022801"/>
    </source>
</evidence>
<dbReference type="PANTHER" id="PTHR21327">
    <property type="entry name" value="GTP CYCLOHYDROLASE II-RELATED"/>
    <property type="match status" value="1"/>
</dbReference>
<dbReference type="CDD" id="cd00641">
    <property type="entry name" value="GTP_cyclohydro2"/>
    <property type="match status" value="1"/>
</dbReference>
<dbReference type="NCBIfam" id="NF001591">
    <property type="entry name" value="PRK00393.1"/>
    <property type="match status" value="1"/>
</dbReference>
<dbReference type="HAMAP" id="MF_01283">
    <property type="entry name" value="RibBA"/>
    <property type="match status" value="1"/>
</dbReference>
<dbReference type="Gene3D" id="3.90.870.10">
    <property type="entry name" value="DHBP synthase"/>
    <property type="match status" value="1"/>
</dbReference>
<dbReference type="InterPro" id="IPR032677">
    <property type="entry name" value="GTP_cyclohydro_II"/>
</dbReference>
<evidence type="ECO:0000256" key="3">
    <source>
        <dbReference type="ARBA" id="ARBA00002284"/>
    </source>
</evidence>
<keyword evidence="15 20" id="KW-0464">Manganese</keyword>
<evidence type="ECO:0000313" key="23">
    <source>
        <dbReference type="Proteomes" id="UP000197019"/>
    </source>
</evidence>
<feature type="binding site" evidence="20">
    <location>
        <position position="353"/>
    </location>
    <ligand>
        <name>GTP</name>
        <dbReference type="ChEBI" id="CHEBI:37565"/>
    </ligand>
</feature>
<comment type="similarity">
    <text evidence="7 20">In the C-terminal section; belongs to the GTP cyclohydrolase II family.</text>
</comment>
<comment type="cofactor">
    <cofactor evidence="20">
        <name>Zn(2+)</name>
        <dbReference type="ChEBI" id="CHEBI:29105"/>
    </cofactor>
    <text evidence="20">Binds 1 zinc ion per subunit.</text>
</comment>
<evidence type="ECO:0000256" key="12">
    <source>
        <dbReference type="ARBA" id="ARBA00022833"/>
    </source>
</evidence>
<evidence type="ECO:0000256" key="13">
    <source>
        <dbReference type="ARBA" id="ARBA00022842"/>
    </source>
</evidence>
<feature type="binding site" evidence="20">
    <location>
        <position position="32"/>
    </location>
    <ligand>
        <name>D-ribulose 5-phosphate</name>
        <dbReference type="ChEBI" id="CHEBI:58121"/>
    </ligand>
</feature>
<dbReference type="GO" id="GO:0000287">
    <property type="term" value="F:magnesium ion binding"/>
    <property type="evidence" value="ECO:0007669"/>
    <property type="project" value="UniProtKB-UniRule"/>
</dbReference>
<dbReference type="Pfam" id="PF00925">
    <property type="entry name" value="GTP_cyclohydro2"/>
    <property type="match status" value="1"/>
</dbReference>
<sequence>MIYDMIETAIQAIANGGFVVVADDAGRENEGDLIIAAEKITPELMAFLVRHSSGVVCVSLPEERVDALGLEPMVARNTDPYGTAFTVSVDLNKGTSTGISAADRSATIRALADPTTVAADFARPGHVFPLRARKHGVLKRPGHTEAAGDLARMAGLYPAGVLCELVNDDGSMMRGTALRAFAKQHQLPFINIADLIAYRRRNEQLVEHVSEARLPTAIGTFTAHVYRSVLDGFEHLALVKGKITGQQNVLVRVHSECLTGDILDSLRCDCGNQLKMALGKIEQAGSGVLVYLRGHEGRGIGLGHKLRAYGLQDQGRDTVQANEELGLPIDSRSYDVGAQILTDLGVTTMRLMSNNPAKFSQLSGYRLKIVDRVPLEPPPNCENIVYLRTKSEKMGHMLSLGTLGLGKS</sequence>
<evidence type="ECO:0000256" key="7">
    <source>
        <dbReference type="ARBA" id="ARBA00008976"/>
    </source>
</evidence>
<dbReference type="NCBIfam" id="TIGR00505">
    <property type="entry name" value="ribA"/>
    <property type="match status" value="1"/>
</dbReference>
<feature type="binding site" evidence="20">
    <location>
        <position position="318"/>
    </location>
    <ligand>
        <name>GTP</name>
        <dbReference type="ChEBI" id="CHEBI:37565"/>
    </ligand>
</feature>
<keyword evidence="11 20" id="KW-0378">Hydrolase</keyword>
<keyword evidence="16 20" id="KW-0456">Lyase</keyword>
<evidence type="ECO:0000259" key="21">
    <source>
        <dbReference type="Pfam" id="PF00925"/>
    </source>
</evidence>
<dbReference type="EC" id="4.1.99.12" evidence="20"/>
<dbReference type="Pfam" id="PF00926">
    <property type="entry name" value="DHBP_synthase"/>
    <property type="match status" value="1"/>
</dbReference>
<dbReference type="InterPro" id="IPR000422">
    <property type="entry name" value="DHBP_synthase_RibB"/>
</dbReference>
<evidence type="ECO:0000256" key="10">
    <source>
        <dbReference type="ARBA" id="ARBA00022741"/>
    </source>
</evidence>
<feature type="binding site" evidence="20">
    <location>
        <position position="28"/>
    </location>
    <ligand>
        <name>Mg(2+)</name>
        <dbReference type="ChEBI" id="CHEBI:18420"/>
        <label>1</label>
    </ligand>
</feature>
<accession>A0A1Z4C1B0</accession>
<keyword evidence="12 20" id="KW-0862">Zinc</keyword>
<dbReference type="OrthoDB" id="9793111at2"/>
<keyword evidence="9 20" id="KW-0479">Metal-binding</keyword>
<dbReference type="KEGG" id="mpsy:CEK71_15185"/>
<dbReference type="SUPFAM" id="SSF55821">
    <property type="entry name" value="YrdC/RibB"/>
    <property type="match status" value="1"/>
</dbReference>
<comment type="cofactor">
    <cofactor evidence="20">
        <name>Mg(2+)</name>
        <dbReference type="ChEBI" id="CHEBI:18420"/>
    </cofactor>
    <cofactor evidence="20">
        <name>Mn(2+)</name>
        <dbReference type="ChEBI" id="CHEBI:29035"/>
    </cofactor>
    <text evidence="20">Binds 2 divalent metal cations per subunit. Magnesium or manganese.</text>
</comment>
<comment type="function">
    <text evidence="18 20">Catalyzes the conversion of GTP to 2,5-diamino-6-ribosylamino-4(3H)-pyrimidinone 5'-phosphate (DARP), formate and pyrophosphate.</text>
</comment>
<evidence type="ECO:0000256" key="19">
    <source>
        <dbReference type="ARBA" id="ARBA00049295"/>
    </source>
</evidence>
<feature type="binding site" evidence="20">
    <location>
        <position position="28"/>
    </location>
    <ligand>
        <name>Mg(2+)</name>
        <dbReference type="ChEBI" id="CHEBI:18420"/>
        <label>2</label>
    </ligand>
</feature>
<reference evidence="22 23" key="1">
    <citation type="submission" date="2017-06" db="EMBL/GenBank/DDBJ databases">
        <title>Genome Sequencing of the methanotroph Methylovulum psychrotolerants str. HV10-M2 isolated from a high-altitude environment.</title>
        <authorList>
            <person name="Mateos-Rivera A."/>
        </authorList>
    </citation>
    <scope>NUCLEOTIDE SEQUENCE [LARGE SCALE GENOMIC DNA]</scope>
    <source>
        <strain evidence="22 23">HV10_M2</strain>
    </source>
</reference>
<feature type="binding site" evidence="20">
    <location>
        <position position="268"/>
    </location>
    <ligand>
        <name>Zn(2+)</name>
        <dbReference type="ChEBI" id="CHEBI:29105"/>
        <note>catalytic</note>
    </ligand>
</feature>
<comment type="cofactor">
    <cofactor evidence="2">
        <name>Mn(2+)</name>
        <dbReference type="ChEBI" id="CHEBI:29035"/>
    </cofactor>
</comment>
<keyword evidence="23" id="KW-1185">Reference proteome</keyword>
<evidence type="ECO:0000256" key="4">
    <source>
        <dbReference type="ARBA" id="ARBA00004853"/>
    </source>
</evidence>
<dbReference type="EMBL" id="CP022129">
    <property type="protein sequence ID" value="ASF47304.1"/>
    <property type="molecule type" value="Genomic_DNA"/>
</dbReference>
<dbReference type="UniPathway" id="UPA00275">
    <property type="reaction ID" value="UER00399"/>
</dbReference>
<evidence type="ECO:0000256" key="2">
    <source>
        <dbReference type="ARBA" id="ARBA00001936"/>
    </source>
</evidence>
<comment type="catalytic activity">
    <reaction evidence="1 20">
        <text>D-ribulose 5-phosphate = (2S)-2-hydroxy-3-oxobutyl phosphate + formate + H(+)</text>
        <dbReference type="Rhea" id="RHEA:18457"/>
        <dbReference type="ChEBI" id="CHEBI:15378"/>
        <dbReference type="ChEBI" id="CHEBI:15740"/>
        <dbReference type="ChEBI" id="CHEBI:58121"/>
        <dbReference type="ChEBI" id="CHEBI:58830"/>
        <dbReference type="EC" id="4.1.99.12"/>
    </reaction>
</comment>
<evidence type="ECO:0000256" key="14">
    <source>
        <dbReference type="ARBA" id="ARBA00023134"/>
    </source>
</evidence>
<evidence type="ECO:0000256" key="20">
    <source>
        <dbReference type="HAMAP-Rule" id="MF_01283"/>
    </source>
</evidence>
<feature type="binding site" evidence="20">
    <location>
        <position position="270"/>
    </location>
    <ligand>
        <name>Zn(2+)</name>
        <dbReference type="ChEBI" id="CHEBI:29105"/>
        <note>catalytic</note>
    </ligand>
</feature>
<dbReference type="EC" id="3.5.4.25" evidence="20"/>
<feature type="site" description="Essential for DHBP synthase activity" evidence="20">
    <location>
        <position position="126"/>
    </location>
</feature>
<dbReference type="GO" id="GO:0005829">
    <property type="term" value="C:cytosol"/>
    <property type="evidence" value="ECO:0007669"/>
    <property type="project" value="TreeGrafter"/>
</dbReference>
<dbReference type="GO" id="GO:0005525">
    <property type="term" value="F:GTP binding"/>
    <property type="evidence" value="ECO:0007669"/>
    <property type="project" value="UniProtKB-KW"/>
</dbReference>
<dbReference type="PIRSF" id="PIRSF001259">
    <property type="entry name" value="RibA"/>
    <property type="match status" value="1"/>
</dbReference>
<evidence type="ECO:0000256" key="1">
    <source>
        <dbReference type="ARBA" id="ARBA00000141"/>
    </source>
</evidence>
<dbReference type="GO" id="GO:0008686">
    <property type="term" value="F:3,4-dihydroxy-2-butanone-4-phosphate synthase activity"/>
    <property type="evidence" value="ECO:0007669"/>
    <property type="project" value="UniProtKB-UniRule"/>
</dbReference>
<dbReference type="NCBIfam" id="NF006803">
    <property type="entry name" value="PRK09311.1"/>
    <property type="match status" value="1"/>
</dbReference>
<keyword evidence="17 20" id="KW-0511">Multifunctional enzyme</keyword>
<dbReference type="InterPro" id="IPR036144">
    <property type="entry name" value="RibA-like_sf"/>
</dbReference>
<dbReference type="GO" id="GO:0008270">
    <property type="term" value="F:zinc ion binding"/>
    <property type="evidence" value="ECO:0007669"/>
    <property type="project" value="UniProtKB-UniRule"/>
</dbReference>
<feature type="binding site" evidence="20">
    <location>
        <begin position="252"/>
        <end position="256"/>
    </location>
    <ligand>
        <name>GTP</name>
        <dbReference type="ChEBI" id="CHEBI:37565"/>
    </ligand>
</feature>
<dbReference type="GO" id="GO:0009231">
    <property type="term" value="P:riboflavin biosynthetic process"/>
    <property type="evidence" value="ECO:0007669"/>
    <property type="project" value="UniProtKB-UniRule"/>
</dbReference>
<dbReference type="RefSeq" id="WP_088620176.1">
    <property type="nucleotide sequence ID" value="NZ_CP022129.1"/>
</dbReference>
<dbReference type="HAMAP" id="MF_00179">
    <property type="entry name" value="RibA"/>
    <property type="match status" value="1"/>
</dbReference>
<dbReference type="GO" id="GO:0030145">
    <property type="term" value="F:manganese ion binding"/>
    <property type="evidence" value="ECO:0007669"/>
    <property type="project" value="UniProtKB-UniRule"/>
</dbReference>
<comment type="similarity">
    <text evidence="6 20">In the N-terminal section; belongs to the DHBP synthase family.</text>
</comment>
<keyword evidence="14 20" id="KW-0342">GTP-binding</keyword>
<gene>
    <name evidence="20" type="primary">ribBA</name>
    <name evidence="22" type="ORF">CEK71_15185</name>
</gene>
<dbReference type="FunFam" id="3.40.50.10990:FF:000001">
    <property type="entry name" value="Riboflavin biosynthesis protein RibBA"/>
    <property type="match status" value="1"/>
</dbReference>
<comment type="function">
    <text evidence="3 20">Catalyzes the conversion of D-ribulose 5-phosphate to formate and 3,4-dihydroxy-2-butanone 4-phosphate.</text>
</comment>
<keyword evidence="10 20" id="KW-0547">Nucleotide-binding</keyword>
<dbReference type="SUPFAM" id="SSF142695">
    <property type="entry name" value="RibA-like"/>
    <property type="match status" value="1"/>
</dbReference>
<feature type="binding site" evidence="20">
    <location>
        <begin position="140"/>
        <end position="144"/>
    </location>
    <ligand>
        <name>D-ribulose 5-phosphate</name>
        <dbReference type="ChEBI" id="CHEBI:58121"/>
    </ligand>
</feature>
<feature type="region of interest" description="GTP cyclohydrolase II" evidence="20">
    <location>
        <begin position="202"/>
        <end position="408"/>
    </location>
</feature>
<name>A0A1Z4C1B0_9GAMM</name>
<keyword evidence="13 20" id="KW-0460">Magnesium</keyword>
<feature type="domain" description="GTP cyclohydrolase II" evidence="21">
    <location>
        <begin position="208"/>
        <end position="374"/>
    </location>
</feature>
<evidence type="ECO:0000256" key="15">
    <source>
        <dbReference type="ARBA" id="ARBA00023211"/>
    </source>
</evidence>
<dbReference type="AlphaFoldDB" id="A0A1Z4C1B0"/>
<feature type="binding site" evidence="20">
    <location>
        <position position="358"/>
    </location>
    <ligand>
        <name>GTP</name>
        <dbReference type="ChEBI" id="CHEBI:37565"/>
    </ligand>
</feature>
<organism evidence="22 23">
    <name type="scientific">Methylovulum psychrotolerans</name>
    <dbReference type="NCBI Taxonomy" id="1704499"/>
    <lineage>
        <taxon>Bacteria</taxon>
        <taxon>Pseudomonadati</taxon>
        <taxon>Pseudomonadota</taxon>
        <taxon>Gammaproteobacteria</taxon>
        <taxon>Methylococcales</taxon>
        <taxon>Methylococcaceae</taxon>
        <taxon>Methylovulum</taxon>
    </lineage>
</organism>
<dbReference type="HAMAP" id="MF_00180">
    <property type="entry name" value="RibB"/>
    <property type="match status" value="1"/>
</dbReference>
<dbReference type="InterPro" id="IPR016299">
    <property type="entry name" value="Riboflavin_synth_RibBA"/>
</dbReference>
<feature type="binding site" evidence="20">
    <location>
        <position position="164"/>
    </location>
    <ligand>
        <name>D-ribulose 5-phosphate</name>
        <dbReference type="ChEBI" id="CHEBI:58121"/>
    </ligand>
</feature>
<comment type="pathway">
    <text evidence="4 20">Cofactor biosynthesis; riboflavin biosynthesis; 5-amino-6-(D-ribitylamino)uracil from GTP: step 1/4.</text>
</comment>
<evidence type="ECO:0000313" key="22">
    <source>
        <dbReference type="EMBL" id="ASF47304.1"/>
    </source>
</evidence>
<feature type="binding site" evidence="20">
    <location>
        <begin position="27"/>
        <end position="28"/>
    </location>
    <ligand>
        <name>D-ribulose 5-phosphate</name>
        <dbReference type="ChEBI" id="CHEBI:58121"/>
    </ligand>
</feature>
<keyword evidence="8 20" id="KW-0686">Riboflavin biosynthesis</keyword>
<dbReference type="InterPro" id="IPR000926">
    <property type="entry name" value="RibA"/>
</dbReference>
<proteinExistence type="inferred from homology"/>
<evidence type="ECO:0000256" key="9">
    <source>
        <dbReference type="ARBA" id="ARBA00022723"/>
    </source>
</evidence>